<evidence type="ECO:0000256" key="4">
    <source>
        <dbReference type="ARBA" id="ARBA00022018"/>
    </source>
</evidence>
<dbReference type="KEGG" id="olu:OSTLU_35087"/>
<keyword evidence="9" id="KW-1133">Transmembrane helix</keyword>
<dbReference type="GO" id="GO:0018279">
    <property type="term" value="P:protein N-linked glycosylation via asparagine"/>
    <property type="evidence" value="ECO:0007669"/>
    <property type="project" value="EnsemblPlants"/>
</dbReference>
<dbReference type="PANTHER" id="PTHR45919:SF1">
    <property type="entry name" value="GDP-MAN:MAN(3)GLCNAC(2)-PP-DOL ALPHA-1,2-MANNOSYLTRANSFERASE"/>
    <property type="match status" value="1"/>
</dbReference>
<sequence>MFKTSAKQRRRVRGVVRGAGRGRVIGFYHPSGGDGGGGERVLFAAIAAAQRATEGRDVTCCVYAGATSARGDEPVEDGDELIARARERFGIELRAPINVIRLTRERWARAETYKRCTILGQFIGGAWLGLEALWTFAPDVFVDTVGHAATYPIARYLFGCQTVAYVHYPTVSRDMIARVESGRLMYNNSRLFASSKFLSGLKVLYYRAFAVVYGWCGRSCKCVMVNSSWTKSHIDALWRVDSRVVYPPCNVEDLSKLPLTRPRLNARGTPVKKDKSSIRVVSVGQFRPEKAHVVQIAAWKALKKFKTLSSKIENAILVFVGGCRDEADRERLADLQQSVKDLELQDSVQFHVDVSYDEVKRELSRASIGLHSMIDEHFGICVVEYMAAGAVPVAHASGGPFLDIIRDQHDGPTGFTADSVATFAETLEHLLLMRRTEREEISARARARSDIFSETEFNSNFIDSLVNSGVL</sequence>
<feature type="domain" description="Glycosyl transferase family 1" evidence="13">
    <location>
        <begin position="273"/>
        <end position="447"/>
    </location>
</feature>
<dbReference type="GO" id="GO:0006488">
    <property type="term" value="P:dolichol-linked oligosaccharide biosynthetic process"/>
    <property type="evidence" value="ECO:0007669"/>
    <property type="project" value="EnsemblPlants"/>
</dbReference>
<keyword evidence="5 12" id="KW-0328">Glycosyltransferase</keyword>
<dbReference type="GO" id="GO:0009832">
    <property type="term" value="P:plant-type cell wall biogenesis"/>
    <property type="evidence" value="ECO:0007669"/>
    <property type="project" value="EnsemblPlants"/>
</dbReference>
<keyword evidence="16" id="KW-1185">Reference proteome</keyword>
<evidence type="ECO:0000256" key="7">
    <source>
        <dbReference type="ARBA" id="ARBA00022692"/>
    </source>
</evidence>
<dbReference type="Pfam" id="PF15924">
    <property type="entry name" value="ALG11_N"/>
    <property type="match status" value="1"/>
</dbReference>
<keyword evidence="7" id="KW-0812">Transmembrane</keyword>
<evidence type="ECO:0000256" key="3">
    <source>
        <dbReference type="ARBA" id="ARBA00012645"/>
    </source>
</evidence>
<dbReference type="InterPro" id="IPR031814">
    <property type="entry name" value="ALG11_N"/>
</dbReference>
<dbReference type="EC" id="2.4.1.131" evidence="3 12"/>
<dbReference type="OrthoDB" id="2276068at2759"/>
<dbReference type="Proteomes" id="UP000001568">
    <property type="component" value="Chromosome 9"/>
</dbReference>
<comment type="similarity">
    <text evidence="12">Belongs to the glycosyltransferase group 1 family. Glycosyltransferase 4 subfamily.</text>
</comment>
<reference evidence="15 16" key="1">
    <citation type="journal article" date="2007" name="Proc. Natl. Acad. Sci. U.S.A.">
        <title>The tiny eukaryote Ostreococcus provides genomic insights into the paradox of plankton speciation.</title>
        <authorList>
            <person name="Palenik B."/>
            <person name="Grimwood J."/>
            <person name="Aerts A."/>
            <person name="Rouze P."/>
            <person name="Salamov A."/>
            <person name="Putnam N."/>
            <person name="Dupont C."/>
            <person name="Jorgensen R."/>
            <person name="Derelle E."/>
            <person name="Rombauts S."/>
            <person name="Zhou K."/>
            <person name="Otillar R."/>
            <person name="Merchant S.S."/>
            <person name="Podell S."/>
            <person name="Gaasterland T."/>
            <person name="Napoli C."/>
            <person name="Gendler K."/>
            <person name="Manuell A."/>
            <person name="Tai V."/>
            <person name="Vallon O."/>
            <person name="Piganeau G."/>
            <person name="Jancek S."/>
            <person name="Heijde M."/>
            <person name="Jabbari K."/>
            <person name="Bowler C."/>
            <person name="Lohr M."/>
            <person name="Robbens S."/>
            <person name="Werner G."/>
            <person name="Dubchak I."/>
            <person name="Pazour G.J."/>
            <person name="Ren Q."/>
            <person name="Paulsen I."/>
            <person name="Delwiche C."/>
            <person name="Schmutz J."/>
            <person name="Rokhsar D."/>
            <person name="Van de Peer Y."/>
            <person name="Moreau H."/>
            <person name="Grigoriev I.V."/>
        </authorList>
    </citation>
    <scope>NUCLEOTIDE SEQUENCE [LARGE SCALE GENOMIC DNA]</scope>
    <source>
        <strain evidence="15 16">CCE9901</strain>
    </source>
</reference>
<evidence type="ECO:0000256" key="6">
    <source>
        <dbReference type="ARBA" id="ARBA00022679"/>
    </source>
</evidence>
<proteinExistence type="inferred from homology"/>
<evidence type="ECO:0000256" key="1">
    <source>
        <dbReference type="ARBA" id="ARBA00004389"/>
    </source>
</evidence>
<evidence type="ECO:0000256" key="9">
    <source>
        <dbReference type="ARBA" id="ARBA00022989"/>
    </source>
</evidence>
<dbReference type="GO" id="GO:0005789">
    <property type="term" value="C:endoplasmic reticulum membrane"/>
    <property type="evidence" value="ECO:0007669"/>
    <property type="project" value="UniProtKB-SubCell"/>
</dbReference>
<evidence type="ECO:0000256" key="2">
    <source>
        <dbReference type="ARBA" id="ARBA00004922"/>
    </source>
</evidence>
<dbReference type="GeneID" id="5003718"/>
<dbReference type="STRING" id="436017.A4S245"/>
<dbReference type="PANTHER" id="PTHR45919">
    <property type="entry name" value="GDP-MAN:MAN(3)GLCNAC(2)-PP-DOL ALPHA-1,2-MANNOSYLTRANSFERASE"/>
    <property type="match status" value="1"/>
</dbReference>
<dbReference type="GO" id="GO:0006970">
    <property type="term" value="P:response to osmotic stress"/>
    <property type="evidence" value="ECO:0007669"/>
    <property type="project" value="EnsemblPlants"/>
</dbReference>
<evidence type="ECO:0000256" key="11">
    <source>
        <dbReference type="ARBA" id="ARBA00045065"/>
    </source>
</evidence>
<dbReference type="Gramene" id="ABO97975">
    <property type="protein sequence ID" value="ABO97975"/>
    <property type="gene ID" value="OSTLU_35087"/>
</dbReference>
<dbReference type="HOGENOM" id="CLU_017896_1_1_1"/>
<dbReference type="Gene3D" id="3.40.50.2000">
    <property type="entry name" value="Glycogen Phosphorylase B"/>
    <property type="match status" value="1"/>
</dbReference>
<dbReference type="Pfam" id="PF00534">
    <property type="entry name" value="Glycos_transf_1"/>
    <property type="match status" value="1"/>
</dbReference>
<comment type="function">
    <text evidence="12">GDP-Man:Man(3)GlcNAc(2)-PP-Dol alpha-1,2-mannosyltransferase that operates in the biosynthetic pathway of dolichol-linked oligosaccharides, the glycan precursors employed in protein asparagine (N)-glycosylation. The assembly of dolichol-linked oligosaccharides begins on the cytosolic side of the endoplasmic reticulum membrane and finishes in its lumen. The sequential addition of sugars to dolichol pyrophosphate produces dolichol-linked oligosaccharides containing fourteen sugars, including two GlcNAcs, nine mannoses and three glucoses. Once assembled, the oligosaccharide is transferred from the lipid to nascent proteins by oligosaccharyltransferases. Catalyzes, on the cytoplasmic face of the endoplasmic reticulum, the addition of the fourth and fifth mannose residues to the dolichol-linked oligosaccharide chain, to produce Man(5)GlcNAc(2)-PP-dolichol core oligosaccharide.</text>
</comment>
<evidence type="ECO:0000259" key="13">
    <source>
        <dbReference type="Pfam" id="PF00534"/>
    </source>
</evidence>
<keyword evidence="8 12" id="KW-0256">Endoplasmic reticulum</keyword>
<organism evidence="15 16">
    <name type="scientific">Ostreococcus lucimarinus (strain CCE9901)</name>
    <dbReference type="NCBI Taxonomy" id="436017"/>
    <lineage>
        <taxon>Eukaryota</taxon>
        <taxon>Viridiplantae</taxon>
        <taxon>Chlorophyta</taxon>
        <taxon>Mamiellophyceae</taxon>
        <taxon>Mamiellales</taxon>
        <taxon>Bathycoccaceae</taxon>
        <taxon>Ostreococcus</taxon>
    </lineage>
</organism>
<dbReference type="InterPro" id="IPR038013">
    <property type="entry name" value="ALG11"/>
</dbReference>
<dbReference type="CDD" id="cd03806">
    <property type="entry name" value="GT4_ALG11-like"/>
    <property type="match status" value="1"/>
</dbReference>
<evidence type="ECO:0000313" key="16">
    <source>
        <dbReference type="Proteomes" id="UP000001568"/>
    </source>
</evidence>
<comment type="pathway">
    <text evidence="2 12">Protein modification; protein glycosylation.</text>
</comment>
<gene>
    <name evidence="15" type="ORF">OSTLU_35087</name>
</gene>
<keyword evidence="10" id="KW-0472">Membrane</keyword>
<dbReference type="RefSeq" id="XP_001419682.1">
    <property type="nucleotide sequence ID" value="XM_001419645.1"/>
</dbReference>
<evidence type="ECO:0000313" key="15">
    <source>
        <dbReference type="EMBL" id="ABO97975.1"/>
    </source>
</evidence>
<keyword evidence="6 12" id="KW-0808">Transferase</keyword>
<dbReference type="CAZy" id="GT4">
    <property type="family name" value="Glycosyltransferase Family 4"/>
</dbReference>
<dbReference type="SUPFAM" id="SSF53756">
    <property type="entry name" value="UDP-Glycosyltransferase/glycogen phosphorylase"/>
    <property type="match status" value="1"/>
</dbReference>
<comment type="subcellular location">
    <subcellularLocation>
        <location evidence="1">Endoplasmic reticulum membrane</location>
        <topology evidence="1">Single-pass membrane protein</topology>
    </subcellularLocation>
</comment>
<dbReference type="InterPro" id="IPR001296">
    <property type="entry name" value="Glyco_trans_1"/>
</dbReference>
<dbReference type="UniPathway" id="UPA00378"/>
<protein>
    <recommendedName>
        <fullName evidence="4 12">GDP-Man:Man(3)GlcNAc(2)-PP-Dol alpha-1,2-mannosyltransferase</fullName>
        <ecNumber evidence="3 12">2.4.1.131</ecNumber>
    </recommendedName>
</protein>
<dbReference type="EMBL" id="CP000589">
    <property type="protein sequence ID" value="ABO97975.1"/>
    <property type="molecule type" value="Genomic_DNA"/>
</dbReference>
<dbReference type="GO" id="GO:0009737">
    <property type="term" value="P:response to abscisic acid"/>
    <property type="evidence" value="ECO:0007669"/>
    <property type="project" value="EnsemblPlants"/>
</dbReference>
<dbReference type="OMA" id="ARLYGWV"/>
<dbReference type="eggNOG" id="KOG1387">
    <property type="taxonomic scope" value="Eukaryota"/>
</dbReference>
<evidence type="ECO:0000256" key="5">
    <source>
        <dbReference type="ARBA" id="ARBA00022676"/>
    </source>
</evidence>
<name>A4S245_OSTLU</name>
<dbReference type="GO" id="GO:0004377">
    <property type="term" value="F:GDP-Man:Man(3)GlcNAc(2)-PP-Dol alpha-1,2-mannosyltransferase activity"/>
    <property type="evidence" value="ECO:0007669"/>
    <property type="project" value="UniProtKB-UniRule"/>
</dbReference>
<comment type="catalytic activity">
    <reaction evidence="11 12">
        <text>an alpha-D-Man-(1-&gt;3)-[alpha-D-Man-(1-&gt;6)]-beta-D-Man-(1-&gt;4)-beta-D-GlcNAc-(1-&gt;4)-alpha-D-GlcNAc-diphospho-di-trans,poly-cis-dolichol + 2 GDP-alpha-D-mannose = an alpha-D-Man-(1-&gt;2)-alpha-D-Man-(1-&gt;2)-alpha-D-Man-(1-&gt;3)-[alpha-D-Man-(1-&gt;6)]-beta-D-Man-(1-&gt;4)-beta-D-GlcNAc-(1-&gt;4)-alpha-D-GlcNAc-diphospho-di-trans,poly-cis-dolichol + 2 GDP + 2 H(+)</text>
        <dbReference type="Rhea" id="RHEA:29523"/>
        <dbReference type="Rhea" id="RHEA-COMP:19515"/>
        <dbReference type="Rhea" id="RHEA-COMP:19516"/>
        <dbReference type="ChEBI" id="CHEBI:15378"/>
        <dbReference type="ChEBI" id="CHEBI:57527"/>
        <dbReference type="ChEBI" id="CHEBI:58189"/>
        <dbReference type="ChEBI" id="CHEBI:132511"/>
        <dbReference type="ChEBI" id="CHEBI:132515"/>
        <dbReference type="EC" id="2.4.1.131"/>
    </reaction>
    <physiologicalReaction direction="left-to-right" evidence="11 12">
        <dbReference type="Rhea" id="RHEA:29524"/>
    </physiologicalReaction>
</comment>
<evidence type="ECO:0000256" key="8">
    <source>
        <dbReference type="ARBA" id="ARBA00022824"/>
    </source>
</evidence>
<evidence type="ECO:0000259" key="14">
    <source>
        <dbReference type="Pfam" id="PF15924"/>
    </source>
</evidence>
<evidence type="ECO:0000256" key="10">
    <source>
        <dbReference type="ARBA" id="ARBA00023136"/>
    </source>
</evidence>
<accession>A4S245</accession>
<feature type="domain" description="ALG11 mannosyltransferase N-terminal" evidence="14">
    <location>
        <begin position="23"/>
        <end position="238"/>
    </location>
</feature>
<evidence type="ECO:0000256" key="12">
    <source>
        <dbReference type="RuleBase" id="RU367051"/>
    </source>
</evidence>
<dbReference type="AlphaFoldDB" id="A4S245"/>